<keyword evidence="7" id="KW-1185">Reference proteome</keyword>
<sequence>MAQCKLTPHEFIQNAFSPMVSVMCSPSVDQTCQKNNLSFIEMIQPFCKINTEAHFRDPSGNTVTIRNLRITMLDVNSRPPQPTLARKFLNESVSLASSDRTSALQIGNSAVDIPASVPWFEAWRETFLQVQFPSDHEFTKHYLSCILVVSSVESSPADVLIQMNQQLQQLQNVTPAKLPKWFSPNVLRYYVLLHDAQEGGLEKAECAFENIKNTYGAANCYFLQMNSRPPGQVDDQTHLPDPWSQFLIRHLDGQEGSDHDSSPRTPAEVGGLTGLPMPSRLATEGSCDSDISPKETELAQEAGEGTPSGAITVTRHPLSPSADSEVPGSFGPTSERTSHMTDTVGLPPGHINSNVWAGQGTCIGGSQAAHGACLTAADLDRLRTLVQDFCIKALLPHVERQVQQLSDAVSNKKGVSRSLLSATKRWFGSNKPGMPNVNTPTNAMIYASDASELQLRRLGDLCFMFGHYALAFQAYHSAKRDFSADQAWLYYAGALEMAALSAFMQGEPTRKAQEYMEESIVTYLNSCKMPQFATRATLLSTECLKGRGLYGEAAQQFIRMTSEDSDLRSALLLEQAAYCFLKAARPCMARKYAFHAVLAGHRFSKAGQRRHALRCYRQAYQVYENKSWSLAEDHIHFTIGRQAANLKLMAESVKAFARLLSPLSRQTAAQQAAFLREYVSIQQQQVSEEPLTDGSIPELPLPIVEQNSVRVLVGPLPCSTSVTPVVGSNSPTVPASGVTFEDDDPDTAKWPKLEEMLITAAQKQLPMIFKPTIQMFSNYTDNSRNPVSIVGEPVSVQVKLVNPLQVSLPLHDLQLLWSMRPTALISADGSAAAPVTPSTQGTVEAQVLPSLLLPADSCQPVVLSLTPRSSGELHILGITYSLSVPATDASGPGASVCGRQLFHVHSRARPQKGRKEPLPDKRLQVQVVPTAPCLQVNFVGQSSDMLCGEVQQVVMEFRNIGSAPLSTLHVASSAPELFVFEGEQVGSAVNGIVHIPLTKLAGKQLGVGQVHKTTFWVRAPDVPMEATLDLLFYYENVVNSAVPRYRLVRHQWILNASAGLQLTASALPSCNSHQAVTRSSTRLLNLPLQAKNLNQVQDSIMTEVSLVQILLASTEWQLSQQAVLPKGVQLQAQEKMYFLLQASRLEDKALVAGKENISHLWLTENSELQPVLIKSPYLDFFDRYVHRKGCGDAASEPSVEQGCGEGTNEPGLVDLCLLVQWQASVVIGQGARRSAVGQTCILVRHAGVPASWPPAIPQTGSMQALSPSWPLSSFGVETTPALPASGNTGERFPALEALQKLVIFTISHPPRVMHDFKSSRLCVVPVQLLLQNCSQQQLLVKINTLSNSNMQPANKSQLYSPHSSAAFRWVGLAKAWLELPGHASATVALAAALGSPGTFDMGAHLEVWCCEPGAPAANAVSQSWRVESALIVSSMS</sequence>
<comment type="caution">
    <text evidence="6">The sequence shown here is derived from an EMBL/GenBank/DDBJ whole genome shotgun (WGS) entry which is preliminary data.</text>
</comment>
<evidence type="ECO:0000313" key="7">
    <source>
        <dbReference type="Proteomes" id="UP001378592"/>
    </source>
</evidence>
<accession>A0AAN9Z1B2</accession>
<dbReference type="InterPro" id="IPR057651">
    <property type="entry name" value="Ig_TPPC8_C"/>
</dbReference>
<dbReference type="GO" id="GO:1990072">
    <property type="term" value="C:TRAPPIII protein complex"/>
    <property type="evidence" value="ECO:0007669"/>
    <property type="project" value="TreeGrafter"/>
</dbReference>
<evidence type="ECO:0000259" key="5">
    <source>
        <dbReference type="Pfam" id="PF24546"/>
    </source>
</evidence>
<name>A0AAN9Z1B2_9ORTH</name>
<feature type="domain" description="TPPC8 first Ig-like" evidence="4">
    <location>
        <begin position="743"/>
        <end position="946"/>
    </location>
</feature>
<evidence type="ECO:0000313" key="6">
    <source>
        <dbReference type="EMBL" id="KAK7864298.1"/>
    </source>
</evidence>
<feature type="domain" description="TPPC8 second Ig-like" evidence="3">
    <location>
        <begin position="947"/>
        <end position="1048"/>
    </location>
</feature>
<evidence type="ECO:0000259" key="4">
    <source>
        <dbReference type="Pfam" id="PF24545"/>
    </source>
</evidence>
<dbReference type="Pfam" id="PF24544">
    <property type="entry name" value="Ig_TPPC8_2nd"/>
    <property type="match status" value="1"/>
</dbReference>
<organism evidence="6 7">
    <name type="scientific">Gryllus longicercus</name>
    <dbReference type="NCBI Taxonomy" id="2509291"/>
    <lineage>
        <taxon>Eukaryota</taxon>
        <taxon>Metazoa</taxon>
        <taxon>Ecdysozoa</taxon>
        <taxon>Arthropoda</taxon>
        <taxon>Hexapoda</taxon>
        <taxon>Insecta</taxon>
        <taxon>Pterygota</taxon>
        <taxon>Neoptera</taxon>
        <taxon>Polyneoptera</taxon>
        <taxon>Orthoptera</taxon>
        <taxon>Ensifera</taxon>
        <taxon>Gryllidea</taxon>
        <taxon>Grylloidea</taxon>
        <taxon>Gryllidae</taxon>
        <taxon>Gryllinae</taxon>
        <taxon>Gryllus</taxon>
    </lineage>
</organism>
<evidence type="ECO:0000256" key="1">
    <source>
        <dbReference type="SAM" id="MobiDB-lite"/>
    </source>
</evidence>
<evidence type="ECO:0000259" key="2">
    <source>
        <dbReference type="Pfam" id="PF24542"/>
    </source>
</evidence>
<protein>
    <recommendedName>
        <fullName evidence="8">Trafficking protein particle complex subunit 8</fullName>
    </recommendedName>
</protein>
<dbReference type="Pfam" id="PF24546">
    <property type="entry name" value="Ig_TPPC8_3rd"/>
    <property type="match status" value="1"/>
</dbReference>
<feature type="domain" description="TPPC8 C-terminal Ig-like" evidence="2">
    <location>
        <begin position="1301"/>
        <end position="1407"/>
    </location>
</feature>
<feature type="domain" description="TPPC8 third Ig-like" evidence="5">
    <location>
        <begin position="1052"/>
        <end position="1241"/>
    </location>
</feature>
<dbReference type="InterPro" id="IPR058540">
    <property type="entry name" value="Ig_TPPC8_3rd"/>
</dbReference>
<dbReference type="InterPro" id="IPR058538">
    <property type="entry name" value="Ig_TPPC8_2nd"/>
</dbReference>
<dbReference type="Pfam" id="PF24542">
    <property type="entry name" value="Ig_TPPC8_C"/>
    <property type="match status" value="1"/>
</dbReference>
<dbReference type="Pfam" id="PF24545">
    <property type="entry name" value="Ig_TPPC8_1st"/>
    <property type="match status" value="1"/>
</dbReference>
<dbReference type="Pfam" id="PF12739">
    <property type="entry name" value="TRAPPC-Trs85"/>
    <property type="match status" value="1"/>
</dbReference>
<dbReference type="EMBL" id="JAZDUA010000207">
    <property type="protein sequence ID" value="KAK7864298.1"/>
    <property type="molecule type" value="Genomic_DNA"/>
</dbReference>
<dbReference type="PANTHER" id="PTHR12975">
    <property type="entry name" value="TRANSPORT PROTEIN TRAPP"/>
    <property type="match status" value="1"/>
</dbReference>
<proteinExistence type="predicted"/>
<dbReference type="InterPro" id="IPR024420">
    <property type="entry name" value="TRAPP_III_complex_Trs85"/>
</dbReference>
<feature type="region of interest" description="Disordered" evidence="1">
    <location>
        <begin position="253"/>
        <end position="342"/>
    </location>
</feature>
<dbReference type="InterPro" id="IPR058541">
    <property type="entry name" value="Ig_TPPC8_1st"/>
</dbReference>
<feature type="compositionally biased region" description="Basic and acidic residues" evidence="1">
    <location>
        <begin position="253"/>
        <end position="262"/>
    </location>
</feature>
<dbReference type="Proteomes" id="UP001378592">
    <property type="component" value="Unassembled WGS sequence"/>
</dbReference>
<evidence type="ECO:0000259" key="3">
    <source>
        <dbReference type="Pfam" id="PF24544"/>
    </source>
</evidence>
<gene>
    <name evidence="6" type="ORF">R5R35_009554</name>
</gene>
<reference evidence="6 7" key="1">
    <citation type="submission" date="2024-03" db="EMBL/GenBank/DDBJ databases">
        <title>The genome assembly and annotation of the cricket Gryllus longicercus Weissman &amp; Gray.</title>
        <authorList>
            <person name="Szrajer S."/>
            <person name="Gray D."/>
            <person name="Ylla G."/>
        </authorList>
    </citation>
    <scope>NUCLEOTIDE SEQUENCE [LARGE SCALE GENOMIC DNA]</scope>
    <source>
        <strain evidence="6">DAG 2021-001</strain>
        <tissue evidence="6">Whole body minus gut</tissue>
    </source>
</reference>
<evidence type="ECO:0008006" key="8">
    <source>
        <dbReference type="Google" id="ProtNLM"/>
    </source>
</evidence>
<dbReference type="PANTHER" id="PTHR12975:SF6">
    <property type="entry name" value="TRAFFICKING PROTEIN PARTICLE COMPLEX SUBUNIT 8"/>
    <property type="match status" value="1"/>
</dbReference>